<sequence length="478" mass="50227">MPTQPPLPPLLAPYVSPLPQSSLTVLSSVLGATGNWLVLRFLYAALGAPSNSETAFGLNGSDGVKNRKVVLVSFLRGWEFWRSEAKRLGLDLARLTDKRQFAFVDGLSELFYSPTPATVAPQPSFPSTAAPRTVIPVRSQPSPVPARTPHPVPRPGNTSTNPASREIGPVKRLHLSGNGIAALDNLERDIATVIKQLKAPTPGEAEEPEVLLIVDQPDLLLAATGPSRGIGATEMGDWVMGLQQQNAHATVLALSSDSPLIHNASASALQPATPLETEHAAFAIGSAHRAQMVMQLRNLETGAARDVSGVLRVSKGGAWGQNEVGAEGSWEEREVLYFMQRDGGVSVFGLIIPALSSLRERKRDVGIDLLALGATSALGGAGLEAVLEATVNLLEVPHAAGTGGLAALGLLAPVDCSKKIRKPHTPHNHITSPSRSTVGHAKGQDLRYNPGIRTLASLSGGVTAVGTCRLLDVERAAA</sequence>
<dbReference type="PANTHER" id="PTHR16184">
    <property type="entry name" value="ELONGATOR COMPLEX PROTEIN 6"/>
    <property type="match status" value="1"/>
</dbReference>
<feature type="compositionally biased region" description="Polar residues" evidence="3">
    <location>
        <begin position="428"/>
        <end position="437"/>
    </location>
</feature>
<dbReference type="Gene3D" id="3.40.50.300">
    <property type="entry name" value="P-loop containing nucleotide triphosphate hydrolases"/>
    <property type="match status" value="1"/>
</dbReference>
<dbReference type="EMBL" id="LYCR01000032">
    <property type="protein sequence ID" value="OGM46346.1"/>
    <property type="molecule type" value="Genomic_DNA"/>
</dbReference>
<comment type="similarity">
    <text evidence="2">Belongs to the ELP6 family.</text>
</comment>
<feature type="compositionally biased region" description="Pro residues" evidence="3">
    <location>
        <begin position="142"/>
        <end position="154"/>
    </location>
</feature>
<organism evidence="4 5">
    <name type="scientific">Aspergillus bombycis</name>
    <dbReference type="NCBI Taxonomy" id="109264"/>
    <lineage>
        <taxon>Eukaryota</taxon>
        <taxon>Fungi</taxon>
        <taxon>Dikarya</taxon>
        <taxon>Ascomycota</taxon>
        <taxon>Pezizomycotina</taxon>
        <taxon>Eurotiomycetes</taxon>
        <taxon>Eurotiomycetidae</taxon>
        <taxon>Eurotiales</taxon>
        <taxon>Aspergillaceae</taxon>
        <taxon>Aspergillus</taxon>
    </lineage>
</organism>
<gene>
    <name evidence="4" type="ORF">ABOM_004757</name>
</gene>
<comment type="caution">
    <text evidence="4">The sequence shown here is derived from an EMBL/GenBank/DDBJ whole genome shotgun (WGS) entry which is preliminary data.</text>
</comment>
<accession>A0A1F8A3P4</accession>
<feature type="region of interest" description="Disordered" evidence="3">
    <location>
        <begin position="423"/>
        <end position="443"/>
    </location>
</feature>
<dbReference type="Proteomes" id="UP000179179">
    <property type="component" value="Unassembled WGS sequence"/>
</dbReference>
<protein>
    <submittedName>
        <fullName evidence="4">Uncharacterized protein</fullName>
    </submittedName>
</protein>
<dbReference type="GO" id="GO:0033588">
    <property type="term" value="C:elongator holoenzyme complex"/>
    <property type="evidence" value="ECO:0007669"/>
    <property type="project" value="InterPro"/>
</dbReference>
<dbReference type="UniPathway" id="UPA00988"/>
<reference evidence="4 5" key="1">
    <citation type="journal article" date="2016" name="Genome Biol. Evol.">
        <title>Draft genome sequence of an aflatoxigenic Aspergillus species, A. bombycis.</title>
        <authorList>
            <person name="Moore G.G."/>
            <person name="Mack B.M."/>
            <person name="Beltz S.B."/>
            <person name="Gilbert M.K."/>
        </authorList>
    </citation>
    <scope>NUCLEOTIDE SEQUENCE [LARGE SCALE GENOMIC DNA]</scope>
    <source>
        <strain evidence="5">NRRL 26010</strain>
    </source>
</reference>
<evidence type="ECO:0000313" key="4">
    <source>
        <dbReference type="EMBL" id="OGM46346.1"/>
    </source>
</evidence>
<name>A0A1F8A3P4_9EURO</name>
<evidence type="ECO:0000256" key="2">
    <source>
        <dbReference type="ARBA" id="ARBA00008837"/>
    </source>
</evidence>
<evidence type="ECO:0000256" key="3">
    <source>
        <dbReference type="SAM" id="MobiDB-lite"/>
    </source>
</evidence>
<dbReference type="InterPro" id="IPR027417">
    <property type="entry name" value="P-loop_NTPase"/>
</dbReference>
<dbReference type="AlphaFoldDB" id="A0A1F8A3P4"/>
<evidence type="ECO:0000313" key="5">
    <source>
        <dbReference type="Proteomes" id="UP000179179"/>
    </source>
</evidence>
<dbReference type="OrthoDB" id="9995306at2759"/>
<dbReference type="GO" id="GO:0002098">
    <property type="term" value="P:tRNA wobble uridine modification"/>
    <property type="evidence" value="ECO:0007669"/>
    <property type="project" value="InterPro"/>
</dbReference>
<dbReference type="GeneID" id="34448147"/>
<dbReference type="PANTHER" id="PTHR16184:SF6">
    <property type="entry name" value="ELONGATOR COMPLEX PROTEIN 6"/>
    <property type="match status" value="1"/>
</dbReference>
<keyword evidence="5" id="KW-1185">Reference proteome</keyword>
<evidence type="ECO:0000256" key="1">
    <source>
        <dbReference type="ARBA" id="ARBA00005043"/>
    </source>
</evidence>
<dbReference type="RefSeq" id="XP_022390063.1">
    <property type="nucleotide sequence ID" value="XM_022531886.1"/>
</dbReference>
<feature type="region of interest" description="Disordered" evidence="3">
    <location>
        <begin position="139"/>
        <end position="168"/>
    </location>
</feature>
<comment type="pathway">
    <text evidence="1">tRNA modification; 5-methoxycarbonylmethyl-2-thiouridine-tRNA biosynthesis.</text>
</comment>
<proteinExistence type="inferred from homology"/>
<dbReference type="CDD" id="cd19495">
    <property type="entry name" value="Elp6"/>
    <property type="match status" value="1"/>
</dbReference>
<dbReference type="InterPro" id="IPR018627">
    <property type="entry name" value="ELP6"/>
</dbReference>